<proteinExistence type="predicted"/>
<keyword evidence="2" id="KW-1185">Reference proteome</keyword>
<sequence length="130" mass="15016">MVIIMQYPFWTLIPVNRDTCGTSGCLGYNFFDQDQGSKNKANKQRNKTNIVFAAIHFRGPQAKLNFSFSDYDNSNYNSSSGRQQLQEISHNSNVEKPKIDTYYQMVNLHFIFSMNMGKLFHYGNHCSLPL</sequence>
<evidence type="ECO:0000313" key="1">
    <source>
        <dbReference type="EMBL" id="KAI3923368.1"/>
    </source>
</evidence>
<evidence type="ECO:0000313" key="2">
    <source>
        <dbReference type="Proteomes" id="UP001202328"/>
    </source>
</evidence>
<gene>
    <name evidence="1" type="ORF">MKW98_026961</name>
</gene>
<dbReference type="EMBL" id="JAJJMB010008487">
    <property type="protein sequence ID" value="KAI3923368.1"/>
    <property type="molecule type" value="Genomic_DNA"/>
</dbReference>
<dbReference type="AlphaFoldDB" id="A0AAD4SUT9"/>
<dbReference type="Proteomes" id="UP001202328">
    <property type="component" value="Unassembled WGS sequence"/>
</dbReference>
<organism evidence="1 2">
    <name type="scientific">Papaver atlanticum</name>
    <dbReference type="NCBI Taxonomy" id="357466"/>
    <lineage>
        <taxon>Eukaryota</taxon>
        <taxon>Viridiplantae</taxon>
        <taxon>Streptophyta</taxon>
        <taxon>Embryophyta</taxon>
        <taxon>Tracheophyta</taxon>
        <taxon>Spermatophyta</taxon>
        <taxon>Magnoliopsida</taxon>
        <taxon>Ranunculales</taxon>
        <taxon>Papaveraceae</taxon>
        <taxon>Papaveroideae</taxon>
        <taxon>Papaver</taxon>
    </lineage>
</organism>
<name>A0AAD4SUT9_9MAGN</name>
<accession>A0AAD4SUT9</accession>
<comment type="caution">
    <text evidence="1">The sequence shown here is derived from an EMBL/GenBank/DDBJ whole genome shotgun (WGS) entry which is preliminary data.</text>
</comment>
<reference evidence="1" key="1">
    <citation type="submission" date="2022-04" db="EMBL/GenBank/DDBJ databases">
        <title>A functionally conserved STORR gene fusion in Papaver species that diverged 16.8 million years ago.</title>
        <authorList>
            <person name="Catania T."/>
        </authorList>
    </citation>
    <scope>NUCLEOTIDE SEQUENCE</scope>
    <source>
        <strain evidence="1">S-188037</strain>
    </source>
</reference>
<protein>
    <submittedName>
        <fullName evidence="1">Uncharacterized protein</fullName>
    </submittedName>
</protein>